<dbReference type="PROSITE" id="PS52016">
    <property type="entry name" value="TONB_DEPENDENT_REC_3"/>
    <property type="match status" value="1"/>
</dbReference>
<evidence type="ECO:0000256" key="2">
    <source>
        <dbReference type="ARBA" id="ARBA00022448"/>
    </source>
</evidence>
<dbReference type="SUPFAM" id="SSF56935">
    <property type="entry name" value="Porins"/>
    <property type="match status" value="1"/>
</dbReference>
<accession>A0A831LYF9</accession>
<dbReference type="Gene3D" id="2.40.170.20">
    <property type="entry name" value="TonB-dependent receptor, beta-barrel domain"/>
    <property type="match status" value="1"/>
</dbReference>
<name>A0A831LYF9_9BACT</name>
<feature type="non-terminal residue" evidence="12">
    <location>
        <position position="1"/>
    </location>
</feature>
<dbReference type="Proteomes" id="UP000886047">
    <property type="component" value="Unassembled WGS sequence"/>
</dbReference>
<dbReference type="GO" id="GO:0044718">
    <property type="term" value="P:siderophore transmembrane transport"/>
    <property type="evidence" value="ECO:0007669"/>
    <property type="project" value="TreeGrafter"/>
</dbReference>
<keyword evidence="5" id="KW-0732">Signal</keyword>
<dbReference type="Pfam" id="PF00593">
    <property type="entry name" value="TonB_dep_Rec_b-barrel"/>
    <property type="match status" value="1"/>
</dbReference>
<protein>
    <submittedName>
        <fullName evidence="12">TonB-dependent receptor</fullName>
    </submittedName>
</protein>
<evidence type="ECO:0000259" key="11">
    <source>
        <dbReference type="Pfam" id="PF00593"/>
    </source>
</evidence>
<keyword evidence="4 10" id="KW-0812">Transmembrane</keyword>
<dbReference type="EMBL" id="DSDK01000590">
    <property type="protein sequence ID" value="HDR52076.1"/>
    <property type="molecule type" value="Genomic_DNA"/>
</dbReference>
<dbReference type="InterPro" id="IPR039426">
    <property type="entry name" value="TonB-dep_rcpt-like"/>
</dbReference>
<comment type="subcellular location">
    <subcellularLocation>
        <location evidence="1 10">Cell outer membrane</location>
        <topology evidence="1 10">Multi-pass membrane protein</topology>
    </subcellularLocation>
</comment>
<dbReference type="GO" id="GO:0009279">
    <property type="term" value="C:cell outer membrane"/>
    <property type="evidence" value="ECO:0007669"/>
    <property type="project" value="UniProtKB-SubCell"/>
</dbReference>
<gene>
    <name evidence="12" type="ORF">ENN90_10745</name>
</gene>
<evidence type="ECO:0000256" key="6">
    <source>
        <dbReference type="ARBA" id="ARBA00023077"/>
    </source>
</evidence>
<dbReference type="InterPro" id="IPR036942">
    <property type="entry name" value="Beta-barrel_TonB_sf"/>
</dbReference>
<evidence type="ECO:0000256" key="3">
    <source>
        <dbReference type="ARBA" id="ARBA00022452"/>
    </source>
</evidence>
<evidence type="ECO:0000256" key="10">
    <source>
        <dbReference type="PROSITE-ProRule" id="PRU01360"/>
    </source>
</evidence>
<evidence type="ECO:0000256" key="7">
    <source>
        <dbReference type="ARBA" id="ARBA00023136"/>
    </source>
</evidence>
<comment type="similarity">
    <text evidence="10">Belongs to the TonB-dependent receptor family.</text>
</comment>
<dbReference type="PANTHER" id="PTHR30069:SF29">
    <property type="entry name" value="HEMOGLOBIN AND HEMOGLOBIN-HAPTOGLOBIN-BINDING PROTEIN 1-RELATED"/>
    <property type="match status" value="1"/>
</dbReference>
<proteinExistence type="inferred from homology"/>
<dbReference type="AlphaFoldDB" id="A0A831LYF9"/>
<dbReference type="PANTHER" id="PTHR30069">
    <property type="entry name" value="TONB-DEPENDENT OUTER MEMBRANE RECEPTOR"/>
    <property type="match status" value="1"/>
</dbReference>
<keyword evidence="7 10" id="KW-0472">Membrane</keyword>
<reference evidence="12" key="1">
    <citation type="journal article" date="2020" name="mSystems">
        <title>Genome- and Community-Level Interaction Insights into Carbon Utilization and Element Cycling Functions of Hydrothermarchaeota in Hydrothermal Sediment.</title>
        <authorList>
            <person name="Zhou Z."/>
            <person name="Liu Y."/>
            <person name="Xu W."/>
            <person name="Pan J."/>
            <person name="Luo Z.H."/>
            <person name="Li M."/>
        </authorList>
    </citation>
    <scope>NUCLEOTIDE SEQUENCE [LARGE SCALE GENOMIC DNA]</scope>
    <source>
        <strain evidence="12">SpSt-1217</strain>
    </source>
</reference>
<keyword evidence="3 10" id="KW-1134">Transmembrane beta strand</keyword>
<keyword evidence="8 12" id="KW-0675">Receptor</keyword>
<feature type="domain" description="TonB-dependent receptor-like beta-barrel" evidence="11">
    <location>
        <begin position="40"/>
        <end position="377"/>
    </location>
</feature>
<evidence type="ECO:0000256" key="1">
    <source>
        <dbReference type="ARBA" id="ARBA00004571"/>
    </source>
</evidence>
<organism evidence="12">
    <name type="scientific">Mariniphaga anaerophila</name>
    <dbReference type="NCBI Taxonomy" id="1484053"/>
    <lineage>
        <taxon>Bacteria</taxon>
        <taxon>Pseudomonadati</taxon>
        <taxon>Bacteroidota</taxon>
        <taxon>Bacteroidia</taxon>
        <taxon>Marinilabiliales</taxon>
        <taxon>Prolixibacteraceae</taxon>
        <taxon>Mariniphaga</taxon>
    </lineage>
</organism>
<evidence type="ECO:0000256" key="9">
    <source>
        <dbReference type="ARBA" id="ARBA00023237"/>
    </source>
</evidence>
<keyword evidence="2 10" id="KW-0813">Transport</keyword>
<evidence type="ECO:0000256" key="8">
    <source>
        <dbReference type="ARBA" id="ARBA00023170"/>
    </source>
</evidence>
<dbReference type="GO" id="GO:0015344">
    <property type="term" value="F:siderophore uptake transmembrane transporter activity"/>
    <property type="evidence" value="ECO:0007669"/>
    <property type="project" value="TreeGrafter"/>
</dbReference>
<dbReference type="InterPro" id="IPR000531">
    <property type="entry name" value="Beta-barrel_TonB"/>
</dbReference>
<evidence type="ECO:0000256" key="4">
    <source>
        <dbReference type="ARBA" id="ARBA00022692"/>
    </source>
</evidence>
<evidence type="ECO:0000256" key="5">
    <source>
        <dbReference type="ARBA" id="ARBA00022729"/>
    </source>
</evidence>
<keyword evidence="6" id="KW-0798">TonB box</keyword>
<comment type="caution">
    <text evidence="12">The sequence shown here is derived from an EMBL/GenBank/DDBJ whole genome shotgun (WGS) entry which is preliminary data.</text>
</comment>
<keyword evidence="9 10" id="KW-0998">Cell outer membrane</keyword>
<sequence>HDRTNGHRDTSEFKIVNGFVKAGLEINKNFSVSADLSLADFNSQDPGTIFNPAFFGIDILRGKTSFAVKNRFDKAEGGLIAFYNFGNHEFTDGWISKDYHTGISLYQGFQLFQGNRITLGADYKMVSGIANSGVPGAADTWHDVSDIAGYTYIQQTFFEKLILSAGLRLENNSMFGLETVPQAGFSFLATENTTVKGSFSKGFRSPSLMELYLFAPNTELEPERLRNYELSISQESSDKRFRIELTAFVIDGDNVIEVRPNDAPPPPVKRQNVGSFSNKGIEAEINWAVSKSLSFSSNYSYIHLDKPRLAAPKHQFFIEGTYTYNKFRANLSLQQISGLYTFTGDPQPLQESYTLANLMLSHKLTKNVELFASGKNLLDQKYSINYGYPMPGITFFTGINLQL</sequence>
<evidence type="ECO:0000313" key="12">
    <source>
        <dbReference type="EMBL" id="HDR52076.1"/>
    </source>
</evidence>